<dbReference type="Proteomes" id="UP000464577">
    <property type="component" value="Chromosome"/>
</dbReference>
<organism evidence="1 2">
    <name type="scientific">Spirosoma endbachense</name>
    <dbReference type="NCBI Taxonomy" id="2666025"/>
    <lineage>
        <taxon>Bacteria</taxon>
        <taxon>Pseudomonadati</taxon>
        <taxon>Bacteroidota</taxon>
        <taxon>Cytophagia</taxon>
        <taxon>Cytophagales</taxon>
        <taxon>Cytophagaceae</taxon>
        <taxon>Spirosoma</taxon>
    </lineage>
</organism>
<sequence length="289" mass="33044">MEAVNGIMYEKLMLGDIIFVSANKGIGSIINKIGQIIIFHQKPKDSFIPTHVAIATGLGYNILHATKGSIKHKGGSTERKGVHYSSLMEFINDKGYSANILIYRNINLEDLLKDDTNRKVYNDKLKKYWGKKYSTLGTVIRRSIKGRLYCSELAMEFLKSLEVVSQTISSAKTYPIQLLDICQKSNEWRLANPDFSNLLNIRSYEERYQNAMKSKDSVMINHYQTALERCKKQVDTMIDEDISSAKFFNSGGDMDLIIKTLEDTIKRETESLKDIIRVLKKKHDDLLNN</sequence>
<protein>
    <submittedName>
        <fullName evidence="1">Uncharacterized protein</fullName>
    </submittedName>
</protein>
<reference evidence="1 2" key="1">
    <citation type="submission" date="2019-11" db="EMBL/GenBank/DDBJ databases">
        <title>Spirosoma endbachense sp. nov., isolated from a natural salt meadow.</title>
        <authorList>
            <person name="Rojas J."/>
            <person name="Ambika Manirajan B."/>
            <person name="Ratering S."/>
            <person name="Suarez C."/>
            <person name="Geissler-Plaum R."/>
            <person name="Schnell S."/>
        </authorList>
    </citation>
    <scope>NUCLEOTIDE SEQUENCE [LARGE SCALE GENOMIC DNA]</scope>
    <source>
        <strain evidence="1 2">I-24</strain>
    </source>
</reference>
<accession>A0A6P1W908</accession>
<dbReference type="KEGG" id="senf:GJR95_41135"/>
<gene>
    <name evidence="1" type="ORF">GJR95_41135</name>
</gene>
<name>A0A6P1W908_9BACT</name>
<dbReference type="Gene3D" id="3.90.1720.10">
    <property type="entry name" value="endopeptidase domain like (from Nostoc punctiforme)"/>
    <property type="match status" value="1"/>
</dbReference>
<dbReference type="EMBL" id="CP045997">
    <property type="protein sequence ID" value="QHW01049.1"/>
    <property type="molecule type" value="Genomic_DNA"/>
</dbReference>
<keyword evidence="2" id="KW-1185">Reference proteome</keyword>
<proteinExistence type="predicted"/>
<dbReference type="AlphaFoldDB" id="A0A6P1W908"/>
<evidence type="ECO:0000313" key="2">
    <source>
        <dbReference type="Proteomes" id="UP000464577"/>
    </source>
</evidence>
<dbReference type="RefSeq" id="WP_162391442.1">
    <property type="nucleotide sequence ID" value="NZ_CP045997.1"/>
</dbReference>
<dbReference type="SUPFAM" id="SSF54001">
    <property type="entry name" value="Cysteine proteinases"/>
    <property type="match status" value="1"/>
</dbReference>
<dbReference type="InterPro" id="IPR038765">
    <property type="entry name" value="Papain-like_cys_pep_sf"/>
</dbReference>
<evidence type="ECO:0000313" key="1">
    <source>
        <dbReference type="EMBL" id="QHW01049.1"/>
    </source>
</evidence>